<dbReference type="EMBL" id="CP042910">
    <property type="protein sequence ID" value="QEG14289.1"/>
    <property type="molecule type" value="Genomic_DNA"/>
</dbReference>
<keyword evidence="1" id="KW-0472">Membrane</keyword>
<protein>
    <submittedName>
        <fullName evidence="2">Uncharacterized protein</fullName>
    </submittedName>
</protein>
<keyword evidence="1" id="KW-0812">Transmembrane</keyword>
<feature type="transmembrane region" description="Helical" evidence="1">
    <location>
        <begin position="39"/>
        <end position="57"/>
    </location>
</feature>
<reference evidence="2 3" key="1">
    <citation type="submission" date="2019-08" db="EMBL/GenBank/DDBJ databases">
        <title>Deep-cultivation of Planctomycetes and their phenomic and genomic characterization uncovers novel biology.</title>
        <authorList>
            <person name="Wiegand S."/>
            <person name="Jogler M."/>
            <person name="Boedeker C."/>
            <person name="Pinto D."/>
            <person name="Vollmers J."/>
            <person name="Rivas-Marin E."/>
            <person name="Kohn T."/>
            <person name="Peeters S.H."/>
            <person name="Heuer A."/>
            <person name="Rast P."/>
            <person name="Oberbeckmann S."/>
            <person name="Bunk B."/>
            <person name="Jeske O."/>
            <person name="Meyerdierks A."/>
            <person name="Storesund J.E."/>
            <person name="Kallscheuer N."/>
            <person name="Luecker S."/>
            <person name="Lage O.M."/>
            <person name="Pohl T."/>
            <person name="Merkel B.J."/>
            <person name="Hornburger P."/>
            <person name="Mueller R.-W."/>
            <person name="Bruemmer F."/>
            <person name="Labrenz M."/>
            <person name="Spormann A.M."/>
            <person name="Op den Camp H."/>
            <person name="Overmann J."/>
            <person name="Amann R."/>
            <person name="Jetten M.S.M."/>
            <person name="Mascher T."/>
            <person name="Medema M.H."/>
            <person name="Devos D.P."/>
            <person name="Kaster A.-K."/>
            <person name="Ovreas L."/>
            <person name="Rohde M."/>
            <person name="Galperin M.Y."/>
            <person name="Jogler C."/>
        </authorList>
    </citation>
    <scope>NUCLEOTIDE SEQUENCE [LARGE SCALE GENOMIC DNA]</scope>
    <source>
        <strain evidence="2 3">DSM 8797</strain>
    </source>
</reference>
<evidence type="ECO:0000256" key="1">
    <source>
        <dbReference type="SAM" id="Phobius"/>
    </source>
</evidence>
<organism evidence="2 3">
    <name type="scientific">Gimesia maris</name>
    <dbReference type="NCBI Taxonomy" id="122"/>
    <lineage>
        <taxon>Bacteria</taxon>
        <taxon>Pseudomonadati</taxon>
        <taxon>Planctomycetota</taxon>
        <taxon>Planctomycetia</taxon>
        <taxon>Planctomycetales</taxon>
        <taxon>Planctomycetaceae</taxon>
        <taxon>Gimesia</taxon>
    </lineage>
</organism>
<dbReference type="Proteomes" id="UP000322887">
    <property type="component" value="Chromosome"/>
</dbReference>
<gene>
    <name evidence="2" type="ORF">GmarT_01220</name>
</gene>
<name>A0ABX5YFD7_9PLAN</name>
<keyword evidence="1" id="KW-1133">Transmembrane helix</keyword>
<feature type="transmembrane region" description="Helical" evidence="1">
    <location>
        <begin position="12"/>
        <end position="33"/>
    </location>
</feature>
<evidence type="ECO:0000313" key="3">
    <source>
        <dbReference type="Proteomes" id="UP000322887"/>
    </source>
</evidence>
<proteinExistence type="predicted"/>
<feature type="transmembrane region" description="Helical" evidence="1">
    <location>
        <begin position="96"/>
        <end position="116"/>
    </location>
</feature>
<sequence>MNQSNPLFNKTMFFCAGTIALLFTWFIGCLVITDSKGPGISTITGCFLFAPAGGQLLSAKQYLLSFATLLLCLGVSLATGILIGTHLMSLSLTNSLVVGGIGGLLGLLEYGLLWAIQHRLFFRSR</sequence>
<accession>A0ABX5YFD7</accession>
<keyword evidence="3" id="KW-1185">Reference proteome</keyword>
<evidence type="ECO:0000313" key="2">
    <source>
        <dbReference type="EMBL" id="QEG14289.1"/>
    </source>
</evidence>
<feature type="transmembrane region" description="Helical" evidence="1">
    <location>
        <begin position="64"/>
        <end position="84"/>
    </location>
</feature>